<sequence length="70" mass="7568">MKCAKVLLDAGANANAVDKHNNTPLHFAAYRGRKNCVRLLLEKGAAVTLKNLDNKTPIDVAKLDVVKLLA</sequence>
<dbReference type="PROSITE" id="PS50297">
    <property type="entry name" value="ANK_REP_REGION"/>
    <property type="match status" value="1"/>
</dbReference>
<dbReference type="KEGG" id="eus:EUTSA_v10005721mg"/>
<name>V4K430_EUTSA</name>
<keyword evidence="5" id="KW-1185">Reference proteome</keyword>
<reference evidence="4 5" key="1">
    <citation type="journal article" date="2013" name="Front. Plant Sci.">
        <title>The Reference Genome of the Halophytic Plant Eutrema salsugineum.</title>
        <authorList>
            <person name="Yang R."/>
            <person name="Jarvis D.E."/>
            <person name="Chen H."/>
            <person name="Beilstein M.A."/>
            <person name="Grimwood J."/>
            <person name="Jenkins J."/>
            <person name="Shu S."/>
            <person name="Prochnik S."/>
            <person name="Xin M."/>
            <person name="Ma C."/>
            <person name="Schmutz J."/>
            <person name="Wing R.A."/>
            <person name="Mitchell-Olds T."/>
            <person name="Schumaker K.S."/>
            <person name="Wang X."/>
        </authorList>
    </citation>
    <scope>NUCLEOTIDE SEQUENCE [LARGE SCALE GENOMIC DNA]</scope>
</reference>
<dbReference type="Gene3D" id="1.25.40.20">
    <property type="entry name" value="Ankyrin repeat-containing domain"/>
    <property type="match status" value="1"/>
</dbReference>
<evidence type="ECO:0000313" key="5">
    <source>
        <dbReference type="Proteomes" id="UP000030689"/>
    </source>
</evidence>
<gene>
    <name evidence="4" type="ORF">EUTSA_v10005721mg</name>
</gene>
<evidence type="ECO:0000256" key="3">
    <source>
        <dbReference type="PROSITE-ProRule" id="PRU00023"/>
    </source>
</evidence>
<dbReference type="InterPro" id="IPR036770">
    <property type="entry name" value="Ankyrin_rpt-contain_sf"/>
</dbReference>
<evidence type="ECO:0000256" key="1">
    <source>
        <dbReference type="ARBA" id="ARBA00022737"/>
    </source>
</evidence>
<accession>V4K430</accession>
<dbReference type="PANTHER" id="PTHR24171:SF10">
    <property type="entry name" value="ANKYRIN REPEAT DOMAIN-CONTAINING PROTEIN 29-LIKE"/>
    <property type="match status" value="1"/>
</dbReference>
<dbReference type="STRING" id="72664.V4K430"/>
<dbReference type="Proteomes" id="UP000030689">
    <property type="component" value="Unassembled WGS sequence"/>
</dbReference>
<protein>
    <submittedName>
        <fullName evidence="4">Uncharacterized protein</fullName>
    </submittedName>
</protein>
<keyword evidence="1" id="KW-0677">Repeat</keyword>
<dbReference type="Pfam" id="PF13857">
    <property type="entry name" value="Ank_5"/>
    <property type="match status" value="1"/>
</dbReference>
<dbReference type="EMBL" id="KI517748">
    <property type="protein sequence ID" value="ESQ32280.1"/>
    <property type="molecule type" value="Genomic_DNA"/>
</dbReference>
<dbReference type="PROSITE" id="PS50088">
    <property type="entry name" value="ANK_REPEAT"/>
    <property type="match status" value="1"/>
</dbReference>
<proteinExistence type="predicted"/>
<dbReference type="OrthoDB" id="1106290at2759"/>
<dbReference type="Gramene" id="ESQ32280">
    <property type="protein sequence ID" value="ESQ32280"/>
    <property type="gene ID" value="EUTSA_v10005721mg"/>
</dbReference>
<dbReference type="SMART" id="SM00248">
    <property type="entry name" value="ANK"/>
    <property type="match status" value="1"/>
</dbReference>
<dbReference type="InterPro" id="IPR002110">
    <property type="entry name" value="Ankyrin_rpt"/>
</dbReference>
<keyword evidence="2 3" id="KW-0040">ANK repeat</keyword>
<dbReference type="SUPFAM" id="SSF48403">
    <property type="entry name" value="Ankyrin repeat"/>
    <property type="match status" value="1"/>
</dbReference>
<dbReference type="AlphaFoldDB" id="V4K430"/>
<organism evidence="4 5">
    <name type="scientific">Eutrema salsugineum</name>
    <name type="common">Saltwater cress</name>
    <name type="synonym">Sisymbrium salsugineum</name>
    <dbReference type="NCBI Taxonomy" id="72664"/>
    <lineage>
        <taxon>Eukaryota</taxon>
        <taxon>Viridiplantae</taxon>
        <taxon>Streptophyta</taxon>
        <taxon>Embryophyta</taxon>
        <taxon>Tracheophyta</taxon>
        <taxon>Spermatophyta</taxon>
        <taxon>Magnoliopsida</taxon>
        <taxon>eudicotyledons</taxon>
        <taxon>Gunneridae</taxon>
        <taxon>Pentapetalae</taxon>
        <taxon>rosids</taxon>
        <taxon>malvids</taxon>
        <taxon>Brassicales</taxon>
        <taxon>Brassicaceae</taxon>
        <taxon>Eutremeae</taxon>
        <taxon>Eutrema</taxon>
    </lineage>
</organism>
<evidence type="ECO:0000256" key="2">
    <source>
        <dbReference type="ARBA" id="ARBA00023043"/>
    </source>
</evidence>
<dbReference type="OMA" id="NCSDADG"/>
<evidence type="ECO:0000313" key="4">
    <source>
        <dbReference type="EMBL" id="ESQ32280.1"/>
    </source>
</evidence>
<feature type="repeat" description="ANK" evidence="3">
    <location>
        <begin position="20"/>
        <end position="52"/>
    </location>
</feature>
<dbReference type="eggNOG" id="KOG0504">
    <property type="taxonomic scope" value="Eukaryota"/>
</dbReference>
<dbReference type="PANTHER" id="PTHR24171">
    <property type="entry name" value="ANKYRIN REPEAT DOMAIN-CONTAINING PROTEIN 39-RELATED"/>
    <property type="match status" value="1"/>
</dbReference>